<name>A0A7J7YWY4_PIPKU</name>
<evidence type="ECO:0000313" key="3">
    <source>
        <dbReference type="Proteomes" id="UP000558488"/>
    </source>
</evidence>
<dbReference type="EMBL" id="JACAGB010000004">
    <property type="protein sequence ID" value="KAF6366452.1"/>
    <property type="molecule type" value="Genomic_DNA"/>
</dbReference>
<keyword evidence="3" id="KW-1185">Reference proteome</keyword>
<dbReference type="Proteomes" id="UP000558488">
    <property type="component" value="Unassembled WGS sequence"/>
</dbReference>
<protein>
    <submittedName>
        <fullName evidence="2">Uncharacterized protein</fullName>
    </submittedName>
</protein>
<sequence>MGLIPRAVGLEGSKRVSLIPKGSVPTGGHTGRSCAGAQRERCRGLGGLPSSKDPQAPNPELSRPRPAPYCEAMSDALQWASPMPFWALLFMKNGKEDPVPLELAQKGTFPLGTFLLASLITLCIC</sequence>
<accession>A0A7J7YWY4</accession>
<feature type="region of interest" description="Disordered" evidence="1">
    <location>
        <begin position="18"/>
        <end position="67"/>
    </location>
</feature>
<evidence type="ECO:0000256" key="1">
    <source>
        <dbReference type="SAM" id="MobiDB-lite"/>
    </source>
</evidence>
<organism evidence="2 3">
    <name type="scientific">Pipistrellus kuhlii</name>
    <name type="common">Kuhl's pipistrelle</name>
    <dbReference type="NCBI Taxonomy" id="59472"/>
    <lineage>
        <taxon>Eukaryota</taxon>
        <taxon>Metazoa</taxon>
        <taxon>Chordata</taxon>
        <taxon>Craniata</taxon>
        <taxon>Vertebrata</taxon>
        <taxon>Euteleostomi</taxon>
        <taxon>Mammalia</taxon>
        <taxon>Eutheria</taxon>
        <taxon>Laurasiatheria</taxon>
        <taxon>Chiroptera</taxon>
        <taxon>Yangochiroptera</taxon>
        <taxon>Vespertilionidae</taxon>
        <taxon>Pipistrellus</taxon>
    </lineage>
</organism>
<dbReference type="AlphaFoldDB" id="A0A7J7YWY4"/>
<reference evidence="2 3" key="1">
    <citation type="journal article" date="2020" name="Nature">
        <title>Six reference-quality genomes reveal evolution of bat adaptations.</title>
        <authorList>
            <person name="Jebb D."/>
            <person name="Huang Z."/>
            <person name="Pippel M."/>
            <person name="Hughes G.M."/>
            <person name="Lavrichenko K."/>
            <person name="Devanna P."/>
            <person name="Winkler S."/>
            <person name="Jermiin L.S."/>
            <person name="Skirmuntt E.C."/>
            <person name="Katzourakis A."/>
            <person name="Burkitt-Gray L."/>
            <person name="Ray D.A."/>
            <person name="Sullivan K.A.M."/>
            <person name="Roscito J.G."/>
            <person name="Kirilenko B.M."/>
            <person name="Davalos L.M."/>
            <person name="Corthals A.P."/>
            <person name="Power M.L."/>
            <person name="Jones G."/>
            <person name="Ransome R.D."/>
            <person name="Dechmann D.K.N."/>
            <person name="Locatelli A.G."/>
            <person name="Puechmaille S.J."/>
            <person name="Fedrigo O."/>
            <person name="Jarvis E.D."/>
            <person name="Hiller M."/>
            <person name="Vernes S.C."/>
            <person name="Myers E.W."/>
            <person name="Teeling E.C."/>
        </authorList>
    </citation>
    <scope>NUCLEOTIDE SEQUENCE [LARGE SCALE GENOMIC DNA]</scope>
    <source>
        <strain evidence="2">MPipKuh1</strain>
        <tissue evidence="2">Flight muscle</tissue>
    </source>
</reference>
<comment type="caution">
    <text evidence="2">The sequence shown here is derived from an EMBL/GenBank/DDBJ whole genome shotgun (WGS) entry which is preliminary data.</text>
</comment>
<evidence type="ECO:0000313" key="2">
    <source>
        <dbReference type="EMBL" id="KAF6366452.1"/>
    </source>
</evidence>
<gene>
    <name evidence="2" type="ORF">mPipKuh1_009868</name>
</gene>
<proteinExistence type="predicted"/>